<comment type="similarity">
    <text evidence="1">Belongs to the ABC transporter superfamily.</text>
</comment>
<comment type="caution">
    <text evidence="6">The sequence shown here is derived from an EMBL/GenBank/DDBJ whole genome shotgun (WGS) entry which is preliminary data.</text>
</comment>
<evidence type="ECO:0000256" key="1">
    <source>
        <dbReference type="ARBA" id="ARBA00005417"/>
    </source>
</evidence>
<dbReference type="PANTHER" id="PTHR42711">
    <property type="entry name" value="ABC TRANSPORTER ATP-BINDING PROTEIN"/>
    <property type="match status" value="1"/>
</dbReference>
<reference evidence="6 7" key="1">
    <citation type="submission" date="2014-03" db="EMBL/GenBank/DDBJ databases">
        <title>Draft genome sequence of the novel thermoacidophilic archaea Acidianus copahuensis ALE1 strain, isolated from Copahue volcanic area in Neuquen Argentina.</title>
        <authorList>
            <person name="Urbieta M.S."/>
            <person name="Rascovan N."/>
            <person name="Castro C."/>
            <person name="Revale S."/>
            <person name="Giaveno M.A."/>
            <person name="Vazquez M.P."/>
            <person name="Donati E.R."/>
        </authorList>
    </citation>
    <scope>NUCLEOTIDE SEQUENCE [LARGE SCALE GENOMIC DNA]</scope>
    <source>
        <strain evidence="6 7">ALE1</strain>
    </source>
</reference>
<dbReference type="SMART" id="SM00382">
    <property type="entry name" value="AAA"/>
    <property type="match status" value="1"/>
</dbReference>
<dbReference type="InterPro" id="IPR027417">
    <property type="entry name" value="P-loop_NTPase"/>
</dbReference>
<dbReference type="Proteomes" id="UP000024332">
    <property type="component" value="Unassembled WGS sequence"/>
</dbReference>
<dbReference type="GO" id="GO:0016887">
    <property type="term" value="F:ATP hydrolysis activity"/>
    <property type="evidence" value="ECO:0007669"/>
    <property type="project" value="InterPro"/>
</dbReference>
<dbReference type="PROSITE" id="PS50893">
    <property type="entry name" value="ABC_TRANSPORTER_2"/>
    <property type="match status" value="1"/>
</dbReference>
<keyword evidence="7" id="KW-1185">Reference proteome</keyword>
<dbReference type="InterPro" id="IPR003593">
    <property type="entry name" value="AAA+_ATPase"/>
</dbReference>
<keyword evidence="3" id="KW-0547">Nucleotide-binding</keyword>
<dbReference type="PROSITE" id="PS00211">
    <property type="entry name" value="ABC_TRANSPORTER_1"/>
    <property type="match status" value="1"/>
</dbReference>
<dbReference type="Gene3D" id="3.40.50.300">
    <property type="entry name" value="P-loop containing nucleotide triphosphate hydrolases"/>
    <property type="match status" value="1"/>
</dbReference>
<evidence type="ECO:0000259" key="5">
    <source>
        <dbReference type="PROSITE" id="PS50893"/>
    </source>
</evidence>
<sequence>MIALKDVYAGYNKNNVVLKGVSFEMDKPSIYILLGKNGAGKTTTLRVIAGILLPIKGEIIRKGSIGYLSHSLALPQDMRVKKALLFIARLIKSSPETVEKVIDILKLRDLENKRVVDLSQGQKKKVSLAKLFLKDFDIYLVDEPTANLDPPTASEIREMIVKLSKDKIVIYTTHNLYEAKDIGNYVILLDNGKVSVFSEVGKLKAEKYVVGIKASADLSRLLDGYYRGEYYVVTLKDPSEVNSILKDLISKGISIYEIKEMSNPLEDLLR</sequence>
<dbReference type="InterPro" id="IPR017871">
    <property type="entry name" value="ABC_transporter-like_CS"/>
</dbReference>
<feature type="domain" description="ABC transporter" evidence="5">
    <location>
        <begin position="2"/>
        <end position="216"/>
    </location>
</feature>
<dbReference type="RefSeq" id="WP_048098537.1">
    <property type="nucleotide sequence ID" value="NZ_JFZT01000014.1"/>
</dbReference>
<dbReference type="CDD" id="cd03230">
    <property type="entry name" value="ABC_DR_subfamily_A"/>
    <property type="match status" value="1"/>
</dbReference>
<protein>
    <submittedName>
        <fullName evidence="6">Heme ABC transporter</fullName>
    </submittedName>
</protein>
<dbReference type="InterPro" id="IPR003439">
    <property type="entry name" value="ABC_transporter-like_ATP-bd"/>
</dbReference>
<evidence type="ECO:0000313" key="6">
    <source>
        <dbReference type="EMBL" id="EZQ11532.1"/>
    </source>
</evidence>
<proteinExistence type="inferred from homology"/>
<evidence type="ECO:0000256" key="3">
    <source>
        <dbReference type="ARBA" id="ARBA00022741"/>
    </source>
</evidence>
<evidence type="ECO:0000313" key="7">
    <source>
        <dbReference type="Proteomes" id="UP000024332"/>
    </source>
</evidence>
<dbReference type="SUPFAM" id="SSF52540">
    <property type="entry name" value="P-loop containing nucleoside triphosphate hydrolases"/>
    <property type="match status" value="1"/>
</dbReference>
<dbReference type="EMBL" id="JFZT01000014">
    <property type="protein sequence ID" value="EZQ11532.1"/>
    <property type="molecule type" value="Genomic_DNA"/>
</dbReference>
<evidence type="ECO:0000256" key="4">
    <source>
        <dbReference type="ARBA" id="ARBA00022840"/>
    </source>
</evidence>
<name>A0A031LT33_9CREN</name>
<evidence type="ECO:0000256" key="2">
    <source>
        <dbReference type="ARBA" id="ARBA00022448"/>
    </source>
</evidence>
<dbReference type="PANTHER" id="PTHR42711:SF5">
    <property type="entry name" value="ABC TRANSPORTER ATP-BINDING PROTEIN NATA"/>
    <property type="match status" value="1"/>
</dbReference>
<dbReference type="AlphaFoldDB" id="A0A031LT33"/>
<dbReference type="Pfam" id="PF00005">
    <property type="entry name" value="ABC_tran"/>
    <property type="match status" value="1"/>
</dbReference>
<keyword evidence="2" id="KW-0813">Transport</keyword>
<gene>
    <name evidence="6" type="ORF">CM19_00850</name>
</gene>
<dbReference type="GO" id="GO:0005524">
    <property type="term" value="F:ATP binding"/>
    <property type="evidence" value="ECO:0007669"/>
    <property type="project" value="UniProtKB-KW"/>
</dbReference>
<dbReference type="OrthoDB" id="97750at2157"/>
<keyword evidence="4" id="KW-0067">ATP-binding</keyword>
<accession>A0A031LT33</accession>
<organism evidence="6 7">
    <name type="scientific">Candidatus Acidianus copahuensis</name>
    <dbReference type="NCBI Taxonomy" id="1160895"/>
    <lineage>
        <taxon>Archaea</taxon>
        <taxon>Thermoproteota</taxon>
        <taxon>Thermoprotei</taxon>
        <taxon>Sulfolobales</taxon>
        <taxon>Sulfolobaceae</taxon>
        <taxon>Acidianus</taxon>
    </lineage>
</organism>
<dbReference type="InterPro" id="IPR050763">
    <property type="entry name" value="ABC_transporter_ATP-binding"/>
</dbReference>
<dbReference type="STRING" id="1160895.CM19_00850"/>